<dbReference type="InterPro" id="IPR037294">
    <property type="entry name" value="ABC_BtuC-like"/>
</dbReference>
<dbReference type="EMBL" id="FP565814">
    <property type="protein sequence ID" value="CBH24337.1"/>
    <property type="molecule type" value="Genomic_DNA"/>
</dbReference>
<feature type="compositionally biased region" description="Pro residues" evidence="8">
    <location>
        <begin position="310"/>
        <end position="338"/>
    </location>
</feature>
<feature type="transmembrane region" description="Helical" evidence="9">
    <location>
        <begin position="365"/>
        <end position="393"/>
    </location>
</feature>
<dbReference type="Proteomes" id="UP000000933">
    <property type="component" value="Chromosome"/>
</dbReference>
<feature type="transmembrane region" description="Helical" evidence="9">
    <location>
        <begin position="482"/>
        <end position="503"/>
    </location>
</feature>
<feature type="compositionally biased region" description="Basic and acidic residues" evidence="8">
    <location>
        <begin position="177"/>
        <end position="186"/>
    </location>
</feature>
<dbReference type="GO" id="GO:0033214">
    <property type="term" value="P:siderophore-iron import into cell"/>
    <property type="evidence" value="ECO:0007669"/>
    <property type="project" value="TreeGrafter"/>
</dbReference>
<protein>
    <submittedName>
        <fullName evidence="10">Hemin ABC transporter, permease protein, putative</fullName>
    </submittedName>
</protein>
<dbReference type="Gene3D" id="1.10.3470.10">
    <property type="entry name" value="ABC transporter involved in vitamin B12 uptake, BtuC"/>
    <property type="match status" value="1"/>
</dbReference>
<evidence type="ECO:0000313" key="11">
    <source>
        <dbReference type="Proteomes" id="UP000000933"/>
    </source>
</evidence>
<evidence type="ECO:0000256" key="8">
    <source>
        <dbReference type="SAM" id="MobiDB-lite"/>
    </source>
</evidence>
<evidence type="ECO:0000256" key="2">
    <source>
        <dbReference type="ARBA" id="ARBA00007935"/>
    </source>
</evidence>
<organism evidence="10 11">
    <name type="scientific">Salinibacter ruber (strain M8)</name>
    <dbReference type="NCBI Taxonomy" id="761659"/>
    <lineage>
        <taxon>Bacteria</taxon>
        <taxon>Pseudomonadati</taxon>
        <taxon>Rhodothermota</taxon>
        <taxon>Rhodothermia</taxon>
        <taxon>Rhodothermales</taxon>
        <taxon>Salinibacteraceae</taxon>
        <taxon>Salinibacter</taxon>
    </lineage>
</organism>
<evidence type="ECO:0000256" key="4">
    <source>
        <dbReference type="ARBA" id="ARBA00022475"/>
    </source>
</evidence>
<gene>
    <name evidence="10" type="ordered locus">SRM_01416</name>
</gene>
<dbReference type="PATRIC" id="fig|761659.10.peg.1552"/>
<dbReference type="GO" id="GO:0022857">
    <property type="term" value="F:transmembrane transporter activity"/>
    <property type="evidence" value="ECO:0007669"/>
    <property type="project" value="InterPro"/>
</dbReference>
<dbReference type="PANTHER" id="PTHR30472">
    <property type="entry name" value="FERRIC ENTEROBACTIN TRANSPORT SYSTEM PERMEASE PROTEIN"/>
    <property type="match status" value="1"/>
</dbReference>
<dbReference type="AlphaFoldDB" id="D5H8I2"/>
<dbReference type="SUPFAM" id="SSF81345">
    <property type="entry name" value="ABC transporter involved in vitamin B12 uptake, BtuC"/>
    <property type="match status" value="1"/>
</dbReference>
<evidence type="ECO:0000256" key="1">
    <source>
        <dbReference type="ARBA" id="ARBA00004651"/>
    </source>
</evidence>
<feature type="compositionally biased region" description="Basic and acidic residues" evidence="8">
    <location>
        <begin position="1"/>
        <end position="11"/>
    </location>
</feature>
<reference evidence="11" key="2">
    <citation type="submission" date="2010-04" db="EMBL/GenBank/DDBJ databases">
        <title>Genome sequence of Salinibacter ruber M8.</title>
        <authorList>
            <consortium name="Genoscope"/>
        </authorList>
    </citation>
    <scope>NUCLEOTIDE SEQUENCE [LARGE SCALE GENOMIC DNA]</scope>
    <source>
        <strain evidence="11">M8</strain>
    </source>
</reference>
<feature type="compositionally biased region" description="Basic residues" evidence="8">
    <location>
        <begin position="63"/>
        <end position="75"/>
    </location>
</feature>
<dbReference type="PANTHER" id="PTHR30472:SF67">
    <property type="entry name" value="PERMEASE OF ABC TRANSPORTER-RELATED"/>
    <property type="match status" value="1"/>
</dbReference>
<dbReference type="FunFam" id="1.10.3470.10:FF:000001">
    <property type="entry name" value="Vitamin B12 ABC transporter permease BtuC"/>
    <property type="match status" value="1"/>
</dbReference>
<feature type="compositionally biased region" description="Basic and acidic residues" evidence="8">
    <location>
        <begin position="250"/>
        <end position="262"/>
    </location>
</feature>
<dbReference type="InterPro" id="IPR000522">
    <property type="entry name" value="ABC_transptr_permease_BtuC"/>
</dbReference>
<dbReference type="Pfam" id="PF01032">
    <property type="entry name" value="FecCD"/>
    <property type="match status" value="1"/>
</dbReference>
<evidence type="ECO:0000256" key="6">
    <source>
        <dbReference type="ARBA" id="ARBA00022989"/>
    </source>
</evidence>
<dbReference type="KEGG" id="srm:SRM_01416"/>
<feature type="transmembrane region" description="Helical" evidence="9">
    <location>
        <begin position="607"/>
        <end position="635"/>
    </location>
</feature>
<keyword evidence="5 9" id="KW-0812">Transmembrane</keyword>
<dbReference type="HOGENOM" id="CLU_393225_0_0_10"/>
<comment type="subcellular location">
    <subcellularLocation>
        <location evidence="1">Cell membrane</location>
        <topology evidence="1">Multi-pass membrane protein</topology>
    </subcellularLocation>
</comment>
<accession>D5H8I2</accession>
<sequence>MRRPARKDVDIVPRGPHPANTLPTPQYKRASSCFSLSSHLHDVPFSRPSAVPRRADGRVWGPRPRRWASNRHRRPRSDGRPRSHRPAGGVPRPQPYRDCPRRRRRGPPGGDHVVGRPPAVGRHAAPRERPARRLRGRGGAGARPRAGHRPDQRARGHGHLRGPRRADLLLLVRVGRRHSDQHRDHGPAVGNRGRRRGQRRRPAILSRRPSRPDRLPPGRRAAPRAGAGRGRYALQLWTRKLRAHPRPRGRGNEHYGRHREPGPHPQRRVCPPGKTGRDSWAVGPRLRPGSSARPAPDVGRGAGRSERSGPEPPHVPYRPPRPPRPAGRPTTGPAPPPRSGFGPVGLRRPPLFFDVVPRGPMKRPWLVGLGLLAVLIGTIGAAVAVGSTTTAWADVYRVLAHRLFGLGPAPDPTVDRIVWRLRLPRAVLACVVGGGLSIIGVAMQTLVRNPLAEPYILGISSGASAGASFFYLGFLPPLLSKALTMPLAAFVGGLASITIVYLVARDGVRVSVARLLLAGVAMSALMASLTSFVTFSSPEPDKLRAVLFWLLGSLSGARWGLLPIPAVTTALGLGALLVLARPLDAMLVGEEPARSLGMPVEALKRGLIVLATLVTGTLVAVSGAIGFVGLIVPHAVRLLVGVPHRRLVPLSFVAGAIFLCWADLAARTVLPGQELPVGILTALCGVPFFLVLLRRRAYHFG</sequence>
<feature type="compositionally biased region" description="Basic residues" evidence="8">
    <location>
        <begin position="239"/>
        <end position="249"/>
    </location>
</feature>
<evidence type="ECO:0000256" key="5">
    <source>
        <dbReference type="ARBA" id="ARBA00022692"/>
    </source>
</evidence>
<feature type="region of interest" description="Disordered" evidence="8">
    <location>
        <begin position="1"/>
        <end position="27"/>
    </location>
</feature>
<feature type="transmembrane region" description="Helical" evidence="9">
    <location>
        <begin position="426"/>
        <end position="443"/>
    </location>
</feature>
<evidence type="ECO:0000256" key="9">
    <source>
        <dbReference type="SAM" id="Phobius"/>
    </source>
</evidence>
<reference evidence="10 11" key="1">
    <citation type="journal article" date="2010" name="ISME J.">
        <title>Fine-scale evolution: genomic, phenotypic and ecological differentiation in two coexisting Salinibacter ruber strains.</title>
        <authorList>
            <person name="Pena A."/>
            <person name="Teeling H."/>
            <person name="Huerta-Cepas J."/>
            <person name="Santos F."/>
            <person name="Yarza P."/>
            <person name="Brito-Echeverria J."/>
            <person name="Lucio M."/>
            <person name="Schmitt-Kopplin P."/>
            <person name="Meseguer I."/>
            <person name="Schenowitz C."/>
            <person name="Dossat C."/>
            <person name="Barbe V."/>
            <person name="Dopazo J."/>
            <person name="Rossello-Mora R."/>
            <person name="Schuler M."/>
            <person name="Glockner F.O."/>
            <person name="Amann R."/>
            <person name="Gabaldon T."/>
            <person name="Anton J."/>
        </authorList>
    </citation>
    <scope>NUCLEOTIDE SEQUENCE [LARGE SCALE GENOMIC DNA]</scope>
    <source>
        <strain evidence="10 11">M8</strain>
    </source>
</reference>
<comment type="similarity">
    <text evidence="2">Belongs to the binding-protein-dependent transport system permease family. FecCD subfamily.</text>
</comment>
<name>D5H8I2_SALRM</name>
<evidence type="ECO:0000313" key="10">
    <source>
        <dbReference type="EMBL" id="CBH24337.1"/>
    </source>
</evidence>
<evidence type="ECO:0000256" key="7">
    <source>
        <dbReference type="ARBA" id="ARBA00023136"/>
    </source>
</evidence>
<feature type="transmembrane region" description="Helical" evidence="9">
    <location>
        <begin position="547"/>
        <end position="580"/>
    </location>
</feature>
<evidence type="ECO:0000256" key="3">
    <source>
        <dbReference type="ARBA" id="ARBA00022448"/>
    </source>
</evidence>
<keyword evidence="6 9" id="KW-1133">Transmembrane helix</keyword>
<feature type="compositionally biased region" description="Basic residues" evidence="8">
    <location>
        <begin position="192"/>
        <end position="202"/>
    </location>
</feature>
<keyword evidence="7 9" id="KW-0472">Membrane</keyword>
<keyword evidence="4" id="KW-1003">Cell membrane</keyword>
<feature type="transmembrane region" description="Helical" evidence="9">
    <location>
        <begin position="675"/>
        <end position="693"/>
    </location>
</feature>
<feature type="region of interest" description="Disordered" evidence="8">
    <location>
        <begin position="40"/>
        <end position="343"/>
    </location>
</feature>
<dbReference type="CDD" id="cd06550">
    <property type="entry name" value="TM_ABC_iron-siderophores_like"/>
    <property type="match status" value="1"/>
</dbReference>
<feature type="transmembrane region" description="Helical" evidence="9">
    <location>
        <begin position="515"/>
        <end position="535"/>
    </location>
</feature>
<keyword evidence="3" id="KW-0813">Transport</keyword>
<proteinExistence type="inferred from homology"/>
<dbReference type="GO" id="GO:0005886">
    <property type="term" value="C:plasma membrane"/>
    <property type="evidence" value="ECO:0007669"/>
    <property type="project" value="UniProtKB-SubCell"/>
</dbReference>